<evidence type="ECO:0000313" key="2">
    <source>
        <dbReference type="EMBL" id="CUN17804.1"/>
    </source>
</evidence>
<dbReference type="PANTHER" id="PTHR42846:SF1">
    <property type="entry name" value="NI-SIROHYDROCHLORIN A,C-DIAMIDE REDUCTIVE CYCLASE COMPLEX, COMPONENT CFBD"/>
    <property type="match status" value="1"/>
</dbReference>
<dbReference type="Proteomes" id="UP000095597">
    <property type="component" value="Unassembled WGS sequence"/>
</dbReference>
<dbReference type="InterPro" id="IPR000510">
    <property type="entry name" value="Nase/OxRdtase_comp1"/>
</dbReference>
<dbReference type="SUPFAM" id="SSF53807">
    <property type="entry name" value="Helical backbone' metal receptor"/>
    <property type="match status" value="1"/>
</dbReference>
<dbReference type="RefSeq" id="WP_055181555.1">
    <property type="nucleotide sequence ID" value="NZ_CABIWY010000006.1"/>
</dbReference>
<dbReference type="Proteomes" id="UP000095439">
    <property type="component" value="Unassembled WGS sequence"/>
</dbReference>
<dbReference type="GO" id="GO:0016491">
    <property type="term" value="F:oxidoreductase activity"/>
    <property type="evidence" value="ECO:0007669"/>
    <property type="project" value="UniProtKB-KW"/>
</dbReference>
<proteinExistence type="predicted"/>
<dbReference type="InterPro" id="IPR052673">
    <property type="entry name" value="Ni-siroh_cyclase_CfbD"/>
</dbReference>
<keyword evidence="3" id="KW-0560">Oxidoreductase</keyword>
<dbReference type="PANTHER" id="PTHR42846">
    <property type="entry name" value="NI-SIROHYDROCHLORIN A,C-DIAMIDE REDUCTIVE CYCLASE COMPLEX, COMPONENT CFBD"/>
    <property type="match status" value="1"/>
</dbReference>
<feature type="domain" description="Nitrogenase/oxidoreductase component 1" evidence="1">
    <location>
        <begin position="28"/>
        <end position="237"/>
    </location>
</feature>
<dbReference type="EC" id="1.18.-.-" evidence="3"/>
<reference evidence="4 5" key="1">
    <citation type="submission" date="2015-09" db="EMBL/GenBank/DDBJ databases">
        <authorList>
            <consortium name="Pathogen Informatics"/>
        </authorList>
    </citation>
    <scope>NUCLEOTIDE SEQUENCE [LARGE SCALE GENOMIC DNA]</scope>
    <source>
        <strain evidence="3 4">2789STDY5608866</strain>
        <strain evidence="2 5">2789STDY5834961</strain>
    </source>
</reference>
<organism evidence="3 4">
    <name type="scientific">Dorea longicatena</name>
    <dbReference type="NCBI Taxonomy" id="88431"/>
    <lineage>
        <taxon>Bacteria</taxon>
        <taxon>Bacillati</taxon>
        <taxon>Bacillota</taxon>
        <taxon>Clostridia</taxon>
        <taxon>Lachnospirales</taxon>
        <taxon>Lachnospiraceae</taxon>
        <taxon>Dorea</taxon>
    </lineage>
</organism>
<name>A0A174A539_9FIRM</name>
<accession>A0A174A539</accession>
<sequence>MRQSYRIIPIYTADVSGVCSALYELGGMTVMHDPSGCNSTYNTHDEIRWYEQDSMIYISGLTEIDAVMGNDEKMICDIELAAEELKPKFIALAGSPIPYMNGTDFPAIARMLEQDLGIPAFSIPTNGMHDYVYGAGLALAEIAKRIKGKKEVTSKSVNLLGVTPLDFGPQEHVDALKRNVEETGWKVLSTWAMGDTLEDLGRAPEAEVNLVVSSVGLWAAKVLQERFGTPYVIGTPIRGFMKSLLNAIEEKKQVAYLEKGRRISLTGNKSEKSSENQIILIGEPVIMESLAVAIETEYQISVRVICPIREKKGLLADGDIAVRGEEELEQVLQRSKNVKGIVADPLYRPVCPENVAFYELPHIAFSGRIYKKKLPVLAELI</sequence>
<protein>
    <submittedName>
        <fullName evidence="3">Light-independent protochlorophyllide reductase subunit B</fullName>
        <ecNumber evidence="3">1.18.-.-</ecNumber>
    </submittedName>
</protein>
<evidence type="ECO:0000259" key="1">
    <source>
        <dbReference type="Pfam" id="PF00148"/>
    </source>
</evidence>
<evidence type="ECO:0000313" key="5">
    <source>
        <dbReference type="Proteomes" id="UP000095597"/>
    </source>
</evidence>
<dbReference type="Gene3D" id="3.40.50.1980">
    <property type="entry name" value="Nitrogenase molybdenum iron protein domain"/>
    <property type="match status" value="2"/>
</dbReference>
<dbReference type="EMBL" id="CYYY01000006">
    <property type="protein sequence ID" value="CUN83009.1"/>
    <property type="molecule type" value="Genomic_DNA"/>
</dbReference>
<evidence type="ECO:0000313" key="4">
    <source>
        <dbReference type="Proteomes" id="UP000095439"/>
    </source>
</evidence>
<dbReference type="EMBL" id="CYXO01000015">
    <property type="protein sequence ID" value="CUN17804.1"/>
    <property type="molecule type" value="Genomic_DNA"/>
</dbReference>
<gene>
    <name evidence="3" type="primary">bchB</name>
    <name evidence="3" type="ORF">ERS852423_01547</name>
    <name evidence="2" type="ORF">ERS852573_02293</name>
</gene>
<dbReference type="AlphaFoldDB" id="A0A174A539"/>
<dbReference type="OrthoDB" id="3199475at2"/>
<evidence type="ECO:0000313" key="3">
    <source>
        <dbReference type="EMBL" id="CUN83009.1"/>
    </source>
</evidence>
<dbReference type="Pfam" id="PF00148">
    <property type="entry name" value="Oxidored_nitro"/>
    <property type="match status" value="1"/>
</dbReference>